<dbReference type="AlphaFoldDB" id="A0A5B7HJ00"/>
<accession>A0A5B7HJ00</accession>
<name>A0A5B7HJ00_PORTR</name>
<dbReference type="EMBL" id="VSRR010032523">
    <property type="protein sequence ID" value="MPC71222.1"/>
    <property type="molecule type" value="Genomic_DNA"/>
</dbReference>
<proteinExistence type="predicted"/>
<gene>
    <name evidence="1" type="ORF">E2C01_065494</name>
</gene>
<comment type="caution">
    <text evidence="1">The sequence shown here is derived from an EMBL/GenBank/DDBJ whole genome shotgun (WGS) entry which is preliminary data.</text>
</comment>
<evidence type="ECO:0000313" key="1">
    <source>
        <dbReference type="EMBL" id="MPC71222.1"/>
    </source>
</evidence>
<keyword evidence="2" id="KW-1185">Reference proteome</keyword>
<evidence type="ECO:0000313" key="2">
    <source>
        <dbReference type="Proteomes" id="UP000324222"/>
    </source>
</evidence>
<protein>
    <submittedName>
        <fullName evidence="1">Uncharacterized protein</fullName>
    </submittedName>
</protein>
<reference evidence="1 2" key="1">
    <citation type="submission" date="2019-05" db="EMBL/GenBank/DDBJ databases">
        <title>Another draft genome of Portunus trituberculatus and its Hox gene families provides insights of decapod evolution.</title>
        <authorList>
            <person name="Jeong J.-H."/>
            <person name="Song I."/>
            <person name="Kim S."/>
            <person name="Choi T."/>
            <person name="Kim D."/>
            <person name="Ryu S."/>
            <person name="Kim W."/>
        </authorList>
    </citation>
    <scope>NUCLEOTIDE SEQUENCE [LARGE SCALE GENOMIC DNA]</scope>
    <source>
        <tissue evidence="1">Muscle</tissue>
    </source>
</reference>
<dbReference type="Proteomes" id="UP000324222">
    <property type="component" value="Unassembled WGS sequence"/>
</dbReference>
<sequence length="80" mass="8949">MLSCMQDGEDVFSCWYWCLSATTGTSTMVPFRRGGWVVVTPGGGQWRSESVGVSRSDTLKDCHLVIAKKIKRISQINFVF</sequence>
<organism evidence="1 2">
    <name type="scientific">Portunus trituberculatus</name>
    <name type="common">Swimming crab</name>
    <name type="synonym">Neptunus trituberculatus</name>
    <dbReference type="NCBI Taxonomy" id="210409"/>
    <lineage>
        <taxon>Eukaryota</taxon>
        <taxon>Metazoa</taxon>
        <taxon>Ecdysozoa</taxon>
        <taxon>Arthropoda</taxon>
        <taxon>Crustacea</taxon>
        <taxon>Multicrustacea</taxon>
        <taxon>Malacostraca</taxon>
        <taxon>Eumalacostraca</taxon>
        <taxon>Eucarida</taxon>
        <taxon>Decapoda</taxon>
        <taxon>Pleocyemata</taxon>
        <taxon>Brachyura</taxon>
        <taxon>Eubrachyura</taxon>
        <taxon>Portunoidea</taxon>
        <taxon>Portunidae</taxon>
        <taxon>Portuninae</taxon>
        <taxon>Portunus</taxon>
    </lineage>
</organism>